<dbReference type="AlphaFoldDB" id="A0A0D2HWD0"/>
<dbReference type="Proteomes" id="UP000032233">
    <property type="component" value="Unassembled WGS sequence"/>
</dbReference>
<evidence type="ECO:0000313" key="2">
    <source>
        <dbReference type="EMBL" id="KIX14678.1"/>
    </source>
</evidence>
<evidence type="ECO:0000256" key="1">
    <source>
        <dbReference type="SAM" id="MobiDB-lite"/>
    </source>
</evidence>
<proteinExistence type="predicted"/>
<keyword evidence="3" id="KW-1185">Reference proteome</keyword>
<dbReference type="InParanoid" id="A0A0D2HWD0"/>
<reference evidence="2 3" key="1">
    <citation type="submission" date="2013-11" db="EMBL/GenBank/DDBJ databases">
        <title>Metagenomic analysis of a methanogenic consortium involved in long chain n-alkane degradation.</title>
        <authorList>
            <person name="Davidova I.A."/>
            <person name="Callaghan A.V."/>
            <person name="Wawrik B."/>
            <person name="Pruitt S."/>
            <person name="Marks C."/>
            <person name="Duncan K.E."/>
            <person name="Suflita J.M."/>
        </authorList>
    </citation>
    <scope>NUCLEOTIDE SEQUENCE [LARGE SCALE GENOMIC DNA]</scope>
    <source>
        <strain evidence="2 3">SPR</strain>
    </source>
</reference>
<feature type="region of interest" description="Disordered" evidence="1">
    <location>
        <begin position="1"/>
        <end position="20"/>
    </location>
</feature>
<gene>
    <name evidence="2" type="ORF">X474_08510</name>
</gene>
<protein>
    <submittedName>
        <fullName evidence="2">Uncharacterized protein</fullName>
    </submittedName>
</protein>
<organism evidence="2 3">
    <name type="scientific">Dethiosulfatarculus sandiegensis</name>
    <dbReference type="NCBI Taxonomy" id="1429043"/>
    <lineage>
        <taxon>Bacteria</taxon>
        <taxon>Pseudomonadati</taxon>
        <taxon>Thermodesulfobacteriota</taxon>
        <taxon>Desulfarculia</taxon>
        <taxon>Desulfarculales</taxon>
        <taxon>Desulfarculaceae</taxon>
        <taxon>Dethiosulfatarculus</taxon>
    </lineage>
</organism>
<comment type="caution">
    <text evidence="2">The sequence shown here is derived from an EMBL/GenBank/DDBJ whole genome shotgun (WGS) entry which is preliminary data.</text>
</comment>
<dbReference type="STRING" id="1429043.X474_08510"/>
<evidence type="ECO:0000313" key="3">
    <source>
        <dbReference type="Proteomes" id="UP000032233"/>
    </source>
</evidence>
<accession>A0A0D2HWD0</accession>
<name>A0A0D2HWD0_9BACT</name>
<dbReference type="EMBL" id="AZAC01000010">
    <property type="protein sequence ID" value="KIX14678.1"/>
    <property type="molecule type" value="Genomic_DNA"/>
</dbReference>
<sequence>MKAKTKPPEPIASSDIPKVKPAVLASATPGSRFVSRQPSYEPSGFVGHMADPEWDFFNMREMLFSGPGGLLCQGD</sequence>